<organism evidence="1 2">
    <name type="scientific">Racocetra persica</name>
    <dbReference type="NCBI Taxonomy" id="160502"/>
    <lineage>
        <taxon>Eukaryota</taxon>
        <taxon>Fungi</taxon>
        <taxon>Fungi incertae sedis</taxon>
        <taxon>Mucoromycota</taxon>
        <taxon>Glomeromycotina</taxon>
        <taxon>Glomeromycetes</taxon>
        <taxon>Diversisporales</taxon>
        <taxon>Gigasporaceae</taxon>
        <taxon>Racocetra</taxon>
    </lineage>
</organism>
<dbReference type="EMBL" id="CAJVQC010152275">
    <property type="protein sequence ID" value="CAG8846650.1"/>
    <property type="molecule type" value="Genomic_DNA"/>
</dbReference>
<accession>A0ACA9SQY9</accession>
<dbReference type="Proteomes" id="UP000789920">
    <property type="component" value="Unassembled WGS sequence"/>
</dbReference>
<sequence>MESRILMQNLYKASMNMKDGFYPKKYIQLAALNIISLMCLARRIDSIEDPSYQYFEKFLKSHLEFCRVTNRLGDFFPILKWFSSSKFFNRVIEQRNKLESFYGNFVKEVKDDKEKKPCAIRDLLHKVDEGVLDEFDVIHITDNIFSAGT</sequence>
<gene>
    <name evidence="1" type="ORF">RPERSI_LOCUS34251</name>
</gene>
<protein>
    <submittedName>
        <fullName evidence="1">9926_t:CDS:1</fullName>
    </submittedName>
</protein>
<feature type="non-terminal residue" evidence="1">
    <location>
        <position position="149"/>
    </location>
</feature>
<comment type="caution">
    <text evidence="1">The sequence shown here is derived from an EMBL/GenBank/DDBJ whole genome shotgun (WGS) entry which is preliminary data.</text>
</comment>
<proteinExistence type="predicted"/>
<evidence type="ECO:0000313" key="1">
    <source>
        <dbReference type="EMBL" id="CAG8846650.1"/>
    </source>
</evidence>
<reference evidence="1" key="1">
    <citation type="submission" date="2021-06" db="EMBL/GenBank/DDBJ databases">
        <authorList>
            <person name="Kallberg Y."/>
            <person name="Tangrot J."/>
            <person name="Rosling A."/>
        </authorList>
    </citation>
    <scope>NUCLEOTIDE SEQUENCE</scope>
    <source>
        <strain evidence="1">MA461A</strain>
    </source>
</reference>
<evidence type="ECO:0000313" key="2">
    <source>
        <dbReference type="Proteomes" id="UP000789920"/>
    </source>
</evidence>
<keyword evidence="2" id="KW-1185">Reference proteome</keyword>
<name>A0ACA9SQY9_9GLOM</name>